<gene>
    <name evidence="1" type="ORF">HMPREF1866_01625</name>
</gene>
<dbReference type="EMBL" id="LSDA01000096">
    <property type="protein sequence ID" value="KXB56950.1"/>
    <property type="molecule type" value="Genomic_DNA"/>
</dbReference>
<name>A0A133ZNF7_9FIRM</name>
<evidence type="ECO:0000313" key="2">
    <source>
        <dbReference type="Proteomes" id="UP000070394"/>
    </source>
</evidence>
<protein>
    <submittedName>
        <fullName evidence="1">Uncharacterized protein</fullName>
    </submittedName>
</protein>
<dbReference type="PATRIC" id="fig|467210.3.peg.1611"/>
<reference evidence="2" key="1">
    <citation type="submission" date="2016-01" db="EMBL/GenBank/DDBJ databases">
        <authorList>
            <person name="Mitreva M."/>
            <person name="Pepin K.H."/>
            <person name="Mihindukulasuriya K.A."/>
            <person name="Fulton R."/>
            <person name="Fronick C."/>
            <person name="O'Laughlin M."/>
            <person name="Miner T."/>
            <person name="Herter B."/>
            <person name="Rosa B.A."/>
            <person name="Cordes M."/>
            <person name="Tomlinson C."/>
            <person name="Wollam A."/>
            <person name="Palsikar V.B."/>
            <person name="Mardis E.R."/>
            <person name="Wilson R.K."/>
        </authorList>
    </citation>
    <scope>NUCLEOTIDE SEQUENCE [LARGE SCALE GENOMIC DNA]</scope>
    <source>
        <strain evidence="2">DNF00896</strain>
    </source>
</reference>
<organism evidence="1 2">
    <name type="scientific">Lachnoanaerobaculum saburreum</name>
    <dbReference type="NCBI Taxonomy" id="467210"/>
    <lineage>
        <taxon>Bacteria</taxon>
        <taxon>Bacillati</taxon>
        <taxon>Bacillota</taxon>
        <taxon>Clostridia</taxon>
        <taxon>Lachnospirales</taxon>
        <taxon>Lachnospiraceae</taxon>
        <taxon>Lachnoanaerobaculum</taxon>
    </lineage>
</organism>
<dbReference type="AlphaFoldDB" id="A0A133ZNF7"/>
<keyword evidence="2" id="KW-1185">Reference proteome</keyword>
<accession>A0A133ZNF7</accession>
<evidence type="ECO:0000313" key="1">
    <source>
        <dbReference type="EMBL" id="KXB56950.1"/>
    </source>
</evidence>
<sequence length="204" mass="24305">MRGDFLGGKMTKENLQYIENVKAGDIPWHRLTTAYKRATDFDKYFDVLFKMKSKEDVKEAGNEIAVNIEHQSTLWHATPFACIFLYRIFKKALNDRDKNPIAAYLVPELAELFVYIVEAVNIVENMEHPDPLPHFKDMLSEKYLWSEVYDEEEDEMRWDEGDVFPDDLYYSFYYYSKQVLLLLKPLLKQADDEWSKKLYELIKE</sequence>
<dbReference type="Proteomes" id="UP000070394">
    <property type="component" value="Unassembled WGS sequence"/>
</dbReference>
<comment type="caution">
    <text evidence="1">The sequence shown here is derived from an EMBL/GenBank/DDBJ whole genome shotgun (WGS) entry which is preliminary data.</text>
</comment>
<dbReference type="STRING" id="467210.HMPREF1866_01625"/>
<proteinExistence type="predicted"/>